<evidence type="ECO:0000256" key="2">
    <source>
        <dbReference type="ARBA" id="ARBA00022679"/>
    </source>
</evidence>
<dbReference type="Pfam" id="PF02595">
    <property type="entry name" value="Gly_kinase"/>
    <property type="match status" value="1"/>
</dbReference>
<dbReference type="SUPFAM" id="SSF110738">
    <property type="entry name" value="Glycerate kinase I"/>
    <property type="match status" value="1"/>
</dbReference>
<dbReference type="GO" id="GO:0008887">
    <property type="term" value="F:glycerate kinase activity"/>
    <property type="evidence" value="ECO:0007669"/>
    <property type="project" value="UniProtKB-UniRule"/>
</dbReference>
<dbReference type="InterPro" id="IPR018197">
    <property type="entry name" value="Glycerate_kinase_RE-like"/>
</dbReference>
<evidence type="ECO:0000256" key="1">
    <source>
        <dbReference type="ARBA" id="ARBA00006284"/>
    </source>
</evidence>
<dbReference type="PIRSF" id="PIRSF006078">
    <property type="entry name" value="GlxK"/>
    <property type="match status" value="1"/>
</dbReference>
<dbReference type="Proteomes" id="UP000092578">
    <property type="component" value="Unassembled WGS sequence"/>
</dbReference>
<dbReference type="NCBIfam" id="TIGR00045">
    <property type="entry name" value="glycerate kinase"/>
    <property type="match status" value="1"/>
</dbReference>
<gene>
    <name evidence="5" type="ORF">A8F95_06000</name>
</gene>
<evidence type="ECO:0000313" key="5">
    <source>
        <dbReference type="EMBL" id="OCA88968.1"/>
    </source>
</evidence>
<dbReference type="EMBL" id="MAYT01000012">
    <property type="protein sequence ID" value="OCA88968.1"/>
    <property type="molecule type" value="Genomic_DNA"/>
</dbReference>
<proteinExistence type="inferred from homology"/>
<dbReference type="Gene3D" id="3.40.50.10350">
    <property type="entry name" value="Glycerate kinase, domain 1"/>
    <property type="match status" value="1"/>
</dbReference>
<dbReference type="InterPro" id="IPR018193">
    <property type="entry name" value="Glyc_kinase_flavodox-like_fold"/>
</dbReference>
<name>A0A1B9AZ01_9BACI</name>
<sequence>MNILIAPDSFKGSLSAIAAGEAIAEGVAKAVPHAKVKVVPMADGGEGTIAALTGMPQKLTVHDPLMRPIEASYLAIDYEGKPAALVECAESSGLILLSEKERSPMMANTYGLGEQIKAALDDGFRQVIISLGGSATNDGGLGMLQALGWRLYDRDKNEIRTAGNPLLCVDSLSDEQVHPAVRETRFLAASDVLNPFHGQEGAAYMFAPQKGANEREVQQLDEKLQKLARLFQEAYGIDVQETRGSGAAGGLGGAIAAALGGEIVSGIQMVIELTGLEADMKWADLVITGEGSLDGQSLLGKVPVGIAKLAKLHDKTVIALAGRLGKDIEALHPYFDGIFSIQTDCLTIEQAMNPETAVRQLNQTAEQLLRLYTVKGTRG</sequence>
<evidence type="ECO:0000256" key="3">
    <source>
        <dbReference type="ARBA" id="ARBA00022777"/>
    </source>
</evidence>
<dbReference type="InterPro" id="IPR004381">
    <property type="entry name" value="Glycerate_kinase"/>
</dbReference>
<protein>
    <recommendedName>
        <fullName evidence="7">Glycerate kinase</fullName>
    </recommendedName>
</protein>
<accession>A0A1B9AZ01</accession>
<dbReference type="RefSeq" id="WP_065410282.1">
    <property type="nucleotide sequence ID" value="NZ_MAYT01000012.1"/>
</dbReference>
<dbReference type="AlphaFoldDB" id="A0A1B9AZ01"/>
<dbReference type="PANTHER" id="PTHR21599">
    <property type="entry name" value="GLYCERATE KINASE"/>
    <property type="match status" value="1"/>
</dbReference>
<keyword evidence="6" id="KW-1185">Reference proteome</keyword>
<evidence type="ECO:0008006" key="7">
    <source>
        <dbReference type="Google" id="ProtNLM"/>
    </source>
</evidence>
<keyword evidence="3 4" id="KW-0418">Kinase</keyword>
<dbReference type="InterPro" id="IPR036129">
    <property type="entry name" value="Glycerate_kinase_sf"/>
</dbReference>
<dbReference type="GO" id="GO:0031388">
    <property type="term" value="P:organic acid phosphorylation"/>
    <property type="evidence" value="ECO:0007669"/>
    <property type="project" value="UniProtKB-UniRule"/>
</dbReference>
<evidence type="ECO:0000256" key="4">
    <source>
        <dbReference type="PIRNR" id="PIRNR006078"/>
    </source>
</evidence>
<reference evidence="6" key="1">
    <citation type="submission" date="2016-05" db="EMBL/GenBank/DDBJ databases">
        <authorList>
            <person name="Liu B."/>
            <person name="Wang J."/>
            <person name="Zhu Y."/>
            <person name="Liu G."/>
            <person name="Chen Q."/>
            <person name="Chen Z."/>
            <person name="Lan J."/>
            <person name="Che J."/>
            <person name="Ge C."/>
            <person name="Shi H."/>
            <person name="Pan Z."/>
            <person name="Liu X."/>
        </authorList>
    </citation>
    <scope>NUCLEOTIDE SEQUENCE [LARGE SCALE GENOMIC DNA]</scope>
    <source>
        <strain evidence="6">FJAT-27215</strain>
    </source>
</reference>
<evidence type="ECO:0000313" key="6">
    <source>
        <dbReference type="Proteomes" id="UP000092578"/>
    </source>
</evidence>
<organism evidence="5 6">
    <name type="scientific">Pseudobacillus wudalianchiensis</name>
    <dbReference type="NCBI Taxonomy" id="1743143"/>
    <lineage>
        <taxon>Bacteria</taxon>
        <taxon>Bacillati</taxon>
        <taxon>Bacillota</taxon>
        <taxon>Bacilli</taxon>
        <taxon>Bacillales</taxon>
        <taxon>Bacillaceae</taxon>
        <taxon>Pseudobacillus</taxon>
    </lineage>
</organism>
<dbReference type="Gene3D" id="3.90.1510.10">
    <property type="entry name" value="Glycerate kinase, domain 2"/>
    <property type="match status" value="1"/>
</dbReference>
<comment type="caution">
    <text evidence="5">The sequence shown here is derived from an EMBL/GenBank/DDBJ whole genome shotgun (WGS) entry which is preliminary data.</text>
</comment>
<dbReference type="PANTHER" id="PTHR21599:SF0">
    <property type="entry name" value="GLYCERATE KINASE"/>
    <property type="match status" value="1"/>
</dbReference>
<keyword evidence="2 4" id="KW-0808">Transferase</keyword>
<comment type="similarity">
    <text evidence="1 4">Belongs to the glycerate kinase type-1 family.</text>
</comment>